<dbReference type="RefSeq" id="WP_064584025.1">
    <property type="nucleotide sequence ID" value="NZ_CP015878.1"/>
</dbReference>
<gene>
    <name evidence="2" type="ORF">A9C11_23615</name>
</gene>
<evidence type="ECO:0000313" key="3">
    <source>
        <dbReference type="Proteomes" id="UP000077748"/>
    </source>
</evidence>
<protein>
    <submittedName>
        <fullName evidence="2">Uncharacterized protein</fullName>
    </submittedName>
</protein>
<feature type="region of interest" description="Disordered" evidence="1">
    <location>
        <begin position="58"/>
        <end position="83"/>
    </location>
</feature>
<sequence>MAKKAEYIVIDGCIQEGKEVFLPGQPYSPPTAEIRDDLVTRKVIAVITDPAAQAAVRAASASAPTDDAAGGASNDLLQQGGGS</sequence>
<dbReference type="Proteomes" id="UP000077748">
    <property type="component" value="Chromosome"/>
</dbReference>
<name>A0A1A9KGW8_9PSED</name>
<dbReference type="AlphaFoldDB" id="A0A1A9KGW8"/>
<evidence type="ECO:0000256" key="1">
    <source>
        <dbReference type="SAM" id="MobiDB-lite"/>
    </source>
</evidence>
<proteinExistence type="predicted"/>
<dbReference type="EMBL" id="CP015878">
    <property type="protein sequence ID" value="ANI16772.1"/>
    <property type="molecule type" value="Genomic_DNA"/>
</dbReference>
<reference evidence="2 3" key="1">
    <citation type="submission" date="2016-05" db="EMBL/GenBank/DDBJ databases">
        <title>Genome Sequence of Pseudomonas citronellolis Strain SJTE-3, an Estrogens and Persistent Organic Pollutants degradation strain.</title>
        <authorList>
            <person name="Liang R."/>
        </authorList>
    </citation>
    <scope>NUCLEOTIDE SEQUENCE [LARGE SCALE GENOMIC DNA]</scope>
    <source>
        <strain evidence="2 3">SJTE-3</strain>
    </source>
</reference>
<organism evidence="2 3">
    <name type="scientific">Pseudomonas citronellolis</name>
    <dbReference type="NCBI Taxonomy" id="53408"/>
    <lineage>
        <taxon>Bacteria</taxon>
        <taxon>Pseudomonadati</taxon>
        <taxon>Pseudomonadota</taxon>
        <taxon>Gammaproteobacteria</taxon>
        <taxon>Pseudomonadales</taxon>
        <taxon>Pseudomonadaceae</taxon>
        <taxon>Pseudomonas</taxon>
    </lineage>
</organism>
<feature type="compositionally biased region" description="Low complexity" evidence="1">
    <location>
        <begin position="58"/>
        <end position="73"/>
    </location>
</feature>
<accession>A0A1A9KGW8</accession>
<evidence type="ECO:0000313" key="2">
    <source>
        <dbReference type="EMBL" id="ANI16772.1"/>
    </source>
</evidence>